<dbReference type="Proteomes" id="UP000606786">
    <property type="component" value="Unassembled WGS sequence"/>
</dbReference>
<dbReference type="AlphaFoldDB" id="A0A811V909"/>
<organism evidence="1 2">
    <name type="scientific">Ceratitis capitata</name>
    <name type="common">Mediterranean fruit fly</name>
    <name type="synonym">Tephritis capitata</name>
    <dbReference type="NCBI Taxonomy" id="7213"/>
    <lineage>
        <taxon>Eukaryota</taxon>
        <taxon>Metazoa</taxon>
        <taxon>Ecdysozoa</taxon>
        <taxon>Arthropoda</taxon>
        <taxon>Hexapoda</taxon>
        <taxon>Insecta</taxon>
        <taxon>Pterygota</taxon>
        <taxon>Neoptera</taxon>
        <taxon>Endopterygota</taxon>
        <taxon>Diptera</taxon>
        <taxon>Brachycera</taxon>
        <taxon>Muscomorpha</taxon>
        <taxon>Tephritoidea</taxon>
        <taxon>Tephritidae</taxon>
        <taxon>Ceratitis</taxon>
        <taxon>Ceratitis</taxon>
    </lineage>
</organism>
<proteinExistence type="predicted"/>
<evidence type="ECO:0000313" key="2">
    <source>
        <dbReference type="Proteomes" id="UP000606786"/>
    </source>
</evidence>
<name>A0A811V909_CERCA</name>
<reference evidence="1" key="1">
    <citation type="submission" date="2020-11" db="EMBL/GenBank/DDBJ databases">
        <authorList>
            <person name="Whitehead M."/>
        </authorList>
    </citation>
    <scope>NUCLEOTIDE SEQUENCE</scope>
    <source>
        <strain evidence="1">EGII</strain>
    </source>
</reference>
<gene>
    <name evidence="1" type="ORF">CCAP1982_LOCUS19869</name>
</gene>
<dbReference type="EMBL" id="CAJHJT010000056">
    <property type="protein sequence ID" value="CAD7011757.1"/>
    <property type="molecule type" value="Genomic_DNA"/>
</dbReference>
<comment type="caution">
    <text evidence="1">The sequence shown here is derived from an EMBL/GenBank/DDBJ whole genome shotgun (WGS) entry which is preliminary data.</text>
</comment>
<evidence type="ECO:0000313" key="1">
    <source>
        <dbReference type="EMBL" id="CAD7011757.1"/>
    </source>
</evidence>
<feature type="non-terminal residue" evidence="1">
    <location>
        <position position="1"/>
    </location>
</feature>
<sequence length="55" mass="6410">ITTTTRVTINILIMSHIMPSPHCTYFHYSNKITVITTQPTAHQPTHHHHHLHHLL</sequence>
<protein>
    <submittedName>
        <fullName evidence="1">(Mediterranean fruit fly) hypothetical protein</fullName>
    </submittedName>
</protein>
<accession>A0A811V909</accession>
<keyword evidence="2" id="KW-1185">Reference proteome</keyword>